<evidence type="ECO:0000256" key="10">
    <source>
        <dbReference type="SAM" id="SignalP"/>
    </source>
</evidence>
<keyword evidence="12" id="KW-1185">Reference proteome</keyword>
<evidence type="ECO:0000256" key="1">
    <source>
        <dbReference type="ARBA" id="ARBA00003688"/>
    </source>
</evidence>
<evidence type="ECO:0000256" key="9">
    <source>
        <dbReference type="ARBA" id="ARBA00031172"/>
    </source>
</evidence>
<dbReference type="GO" id="GO:0034361">
    <property type="term" value="C:very-low-density lipoprotein particle"/>
    <property type="evidence" value="ECO:0007669"/>
    <property type="project" value="TreeGrafter"/>
</dbReference>
<dbReference type="GO" id="GO:0070328">
    <property type="term" value="P:triglyceride homeostasis"/>
    <property type="evidence" value="ECO:0007669"/>
    <property type="project" value="TreeGrafter"/>
</dbReference>
<dbReference type="Proteomes" id="UP000551758">
    <property type="component" value="Unassembled WGS sequence"/>
</dbReference>
<dbReference type="AlphaFoldDB" id="A0A7J7EZT6"/>
<reference evidence="11 12" key="1">
    <citation type="journal article" date="2020" name="Mol. Biol. Evol.">
        <title>Interspecific Gene Flow and the Evolution of Specialization in Black and White Rhinoceros.</title>
        <authorList>
            <person name="Moodley Y."/>
            <person name="Westbury M.V."/>
            <person name="Russo I.M."/>
            <person name="Gopalakrishnan S."/>
            <person name="Rakotoarivelo A."/>
            <person name="Olsen R.A."/>
            <person name="Prost S."/>
            <person name="Tunstall T."/>
            <person name="Ryder O.A."/>
            <person name="Dalen L."/>
            <person name="Bruford M.W."/>
        </authorList>
    </citation>
    <scope>NUCLEOTIDE SEQUENCE [LARGE SCALE GENOMIC DNA]</scope>
    <source>
        <strain evidence="11">SBR-YM</strain>
        <tissue evidence="11">Skin</tissue>
    </source>
</reference>
<evidence type="ECO:0000256" key="3">
    <source>
        <dbReference type="ARBA" id="ARBA00007402"/>
    </source>
</evidence>
<dbReference type="InterPro" id="IPR028120">
    <property type="entry name" value="APOC4"/>
</dbReference>
<dbReference type="GO" id="GO:0006869">
    <property type="term" value="P:lipid transport"/>
    <property type="evidence" value="ECO:0007669"/>
    <property type="project" value="UniProtKB-KW"/>
</dbReference>
<feature type="signal peptide" evidence="10">
    <location>
        <begin position="1"/>
        <end position="26"/>
    </location>
</feature>
<sequence>MSLPGRRPWALPSFCIYVLVLAWVVGEEEQVACQQEVPTGSPSPPPGRASGLWGLVRGKVKEFMEPLVTKTRERWRWFWGPSAFRDFMQTYYDDHLRDLRPRAQAWLRSSKESLLNKAYNMCPQLLCGDGDQG</sequence>
<protein>
    <recommendedName>
        <fullName evidence="4">Apolipoprotein C-IV</fullName>
    </recommendedName>
    <alternativeName>
        <fullName evidence="9">Apolipoprotein C4</fullName>
    </alternativeName>
</protein>
<evidence type="ECO:0000256" key="8">
    <source>
        <dbReference type="ARBA" id="ARBA00023055"/>
    </source>
</evidence>
<keyword evidence="7 10" id="KW-0732">Signal</keyword>
<gene>
    <name evidence="11" type="ORF">HPG69_009220</name>
</gene>
<dbReference type="Pfam" id="PF15119">
    <property type="entry name" value="APOC4"/>
    <property type="match status" value="1"/>
</dbReference>
<comment type="caution">
    <text evidence="11">The sequence shown here is derived from an EMBL/GenBank/DDBJ whole genome shotgun (WGS) entry which is preliminary data.</text>
</comment>
<dbReference type="PANTHER" id="PTHR32288:SF0">
    <property type="entry name" value="APOLIPOPROTEIN C-IV"/>
    <property type="match status" value="1"/>
</dbReference>
<accession>A0A7J7EZT6</accession>
<evidence type="ECO:0000313" key="11">
    <source>
        <dbReference type="EMBL" id="KAF5921322.1"/>
    </source>
</evidence>
<dbReference type="EMBL" id="JACDTQ010001714">
    <property type="protein sequence ID" value="KAF5921322.1"/>
    <property type="molecule type" value="Genomic_DNA"/>
</dbReference>
<comment type="function">
    <text evidence="1">May participate in lipoprotein metabolism.</text>
</comment>
<dbReference type="GO" id="GO:0034364">
    <property type="term" value="C:high-density lipoprotein particle"/>
    <property type="evidence" value="ECO:0007669"/>
    <property type="project" value="TreeGrafter"/>
</dbReference>
<evidence type="ECO:0000256" key="2">
    <source>
        <dbReference type="ARBA" id="ARBA00004613"/>
    </source>
</evidence>
<proteinExistence type="inferred from homology"/>
<evidence type="ECO:0000256" key="5">
    <source>
        <dbReference type="ARBA" id="ARBA00022448"/>
    </source>
</evidence>
<keyword evidence="5" id="KW-0813">Transport</keyword>
<evidence type="ECO:0000256" key="4">
    <source>
        <dbReference type="ARBA" id="ARBA00013939"/>
    </source>
</evidence>
<comment type="subcellular location">
    <subcellularLocation>
        <location evidence="2">Secreted</location>
    </subcellularLocation>
</comment>
<dbReference type="PANTHER" id="PTHR32288">
    <property type="entry name" value="APOLIPOPROTEIN C-IV"/>
    <property type="match status" value="1"/>
</dbReference>
<evidence type="ECO:0000256" key="6">
    <source>
        <dbReference type="ARBA" id="ARBA00022525"/>
    </source>
</evidence>
<dbReference type="GO" id="GO:0010890">
    <property type="term" value="P:positive regulation of triglyceride storage"/>
    <property type="evidence" value="ECO:0007669"/>
    <property type="project" value="TreeGrafter"/>
</dbReference>
<comment type="similarity">
    <text evidence="3">Belongs to the apolipoprotein C4 family.</text>
</comment>
<evidence type="ECO:0000313" key="12">
    <source>
        <dbReference type="Proteomes" id="UP000551758"/>
    </source>
</evidence>
<evidence type="ECO:0000256" key="7">
    <source>
        <dbReference type="ARBA" id="ARBA00022729"/>
    </source>
</evidence>
<keyword evidence="8" id="KW-0445">Lipid transport</keyword>
<keyword evidence="6" id="KW-0964">Secreted</keyword>
<name>A0A7J7EZT6_DICBM</name>
<organism evidence="11 12">
    <name type="scientific">Diceros bicornis minor</name>
    <name type="common">South-central black rhinoceros</name>
    <dbReference type="NCBI Taxonomy" id="77932"/>
    <lineage>
        <taxon>Eukaryota</taxon>
        <taxon>Metazoa</taxon>
        <taxon>Chordata</taxon>
        <taxon>Craniata</taxon>
        <taxon>Vertebrata</taxon>
        <taxon>Euteleostomi</taxon>
        <taxon>Mammalia</taxon>
        <taxon>Eutheria</taxon>
        <taxon>Laurasiatheria</taxon>
        <taxon>Perissodactyla</taxon>
        <taxon>Rhinocerotidae</taxon>
        <taxon>Diceros</taxon>
    </lineage>
</organism>
<feature type="chain" id="PRO_5029531527" description="Apolipoprotein C-IV" evidence="10">
    <location>
        <begin position="27"/>
        <end position="133"/>
    </location>
</feature>